<evidence type="ECO:0000313" key="2">
    <source>
        <dbReference type="Proteomes" id="UP000800041"/>
    </source>
</evidence>
<dbReference type="EMBL" id="ML977215">
    <property type="protein sequence ID" value="KAF1980882.1"/>
    <property type="molecule type" value="Genomic_DNA"/>
</dbReference>
<dbReference type="SUPFAM" id="SSF54427">
    <property type="entry name" value="NTF2-like"/>
    <property type="match status" value="1"/>
</dbReference>
<proteinExistence type="predicted"/>
<gene>
    <name evidence="1" type="ORF">K402DRAFT_467938</name>
</gene>
<dbReference type="AlphaFoldDB" id="A0A6G1GJ47"/>
<accession>A0A6G1GJ47</accession>
<dbReference type="InterPro" id="IPR009959">
    <property type="entry name" value="Cyclase_SnoaL-like"/>
</dbReference>
<dbReference type="OrthoDB" id="2830113at2759"/>
<dbReference type="Pfam" id="PF07366">
    <property type="entry name" value="SnoaL"/>
    <property type="match status" value="1"/>
</dbReference>
<sequence length="145" mass="16700">MSSDPIKKTYFSYIASLNRRQLSSLSNFFHDTLSYNNKTLSLADFQTLLSEQISRTPDVQFIVRNMLCEDDGKGNGMVAARFVFSVTPVGREFMGLELRKEGEGEKGEEEEVMVEFAEHVWYWFEKGKVRRVQSLVGQAKKLEGW</sequence>
<dbReference type="Gene3D" id="3.10.450.50">
    <property type="match status" value="1"/>
</dbReference>
<organism evidence="1 2">
    <name type="scientific">Aulographum hederae CBS 113979</name>
    <dbReference type="NCBI Taxonomy" id="1176131"/>
    <lineage>
        <taxon>Eukaryota</taxon>
        <taxon>Fungi</taxon>
        <taxon>Dikarya</taxon>
        <taxon>Ascomycota</taxon>
        <taxon>Pezizomycotina</taxon>
        <taxon>Dothideomycetes</taxon>
        <taxon>Pleosporomycetidae</taxon>
        <taxon>Aulographales</taxon>
        <taxon>Aulographaceae</taxon>
    </lineage>
</organism>
<name>A0A6G1GJ47_9PEZI</name>
<protein>
    <recommendedName>
        <fullName evidence="3">SnoaL-like domain-containing protein</fullName>
    </recommendedName>
</protein>
<keyword evidence="2" id="KW-1185">Reference proteome</keyword>
<evidence type="ECO:0000313" key="1">
    <source>
        <dbReference type="EMBL" id="KAF1980882.1"/>
    </source>
</evidence>
<dbReference type="GO" id="GO:0030638">
    <property type="term" value="P:polyketide metabolic process"/>
    <property type="evidence" value="ECO:0007669"/>
    <property type="project" value="InterPro"/>
</dbReference>
<dbReference type="InterPro" id="IPR032710">
    <property type="entry name" value="NTF2-like_dom_sf"/>
</dbReference>
<evidence type="ECO:0008006" key="3">
    <source>
        <dbReference type="Google" id="ProtNLM"/>
    </source>
</evidence>
<dbReference type="Proteomes" id="UP000800041">
    <property type="component" value="Unassembled WGS sequence"/>
</dbReference>
<reference evidence="1" key="1">
    <citation type="journal article" date="2020" name="Stud. Mycol.">
        <title>101 Dothideomycetes genomes: a test case for predicting lifestyles and emergence of pathogens.</title>
        <authorList>
            <person name="Haridas S."/>
            <person name="Albert R."/>
            <person name="Binder M."/>
            <person name="Bloem J."/>
            <person name="Labutti K."/>
            <person name="Salamov A."/>
            <person name="Andreopoulos B."/>
            <person name="Baker S."/>
            <person name="Barry K."/>
            <person name="Bills G."/>
            <person name="Bluhm B."/>
            <person name="Cannon C."/>
            <person name="Castanera R."/>
            <person name="Culley D."/>
            <person name="Daum C."/>
            <person name="Ezra D."/>
            <person name="Gonzalez J."/>
            <person name="Henrissat B."/>
            <person name="Kuo A."/>
            <person name="Liang C."/>
            <person name="Lipzen A."/>
            <person name="Lutzoni F."/>
            <person name="Magnuson J."/>
            <person name="Mondo S."/>
            <person name="Nolan M."/>
            <person name="Ohm R."/>
            <person name="Pangilinan J."/>
            <person name="Park H.-J."/>
            <person name="Ramirez L."/>
            <person name="Alfaro M."/>
            <person name="Sun H."/>
            <person name="Tritt A."/>
            <person name="Yoshinaga Y."/>
            <person name="Zwiers L.-H."/>
            <person name="Turgeon B."/>
            <person name="Goodwin S."/>
            <person name="Spatafora J."/>
            <person name="Crous P."/>
            <person name="Grigoriev I."/>
        </authorList>
    </citation>
    <scope>NUCLEOTIDE SEQUENCE</scope>
    <source>
        <strain evidence="1">CBS 113979</strain>
    </source>
</reference>